<dbReference type="EMBL" id="MGIT01000003">
    <property type="protein sequence ID" value="OGM92666.1"/>
    <property type="molecule type" value="Genomic_DNA"/>
</dbReference>
<dbReference type="Proteomes" id="UP000176422">
    <property type="component" value="Unassembled WGS sequence"/>
</dbReference>
<gene>
    <name evidence="1" type="ORF">A2372_00460</name>
</gene>
<evidence type="ECO:0000313" key="2">
    <source>
        <dbReference type="Proteomes" id="UP000176422"/>
    </source>
</evidence>
<organism evidence="1 2">
    <name type="scientific">Candidatus Wolfebacteria bacterium RIFOXYB1_FULL_54_12</name>
    <dbReference type="NCBI Taxonomy" id="1802559"/>
    <lineage>
        <taxon>Bacteria</taxon>
        <taxon>Candidatus Wolfeibacteriota</taxon>
    </lineage>
</organism>
<sequence length="174" mass="19197">MTIGFELIENGTVVDLSGTAVRWYVDGKLLKNETNGLGIQRLTVYNKKYGGDVLGIKIAIPDHNGQALIKLFDIPVKKPEVVMDIPYAQKKVAQGDNLFYAWPFFFNVASPNDLNMQWMVDGNVLQAKTMADPRLLFSAGNESRSEAKSSIEAVVTNPGKAIERAWGKVLVDLP</sequence>
<protein>
    <submittedName>
        <fullName evidence="1">Uncharacterized protein</fullName>
    </submittedName>
</protein>
<reference evidence="1 2" key="1">
    <citation type="journal article" date="2016" name="Nat. Commun.">
        <title>Thousands of microbial genomes shed light on interconnected biogeochemical processes in an aquifer system.</title>
        <authorList>
            <person name="Anantharaman K."/>
            <person name="Brown C.T."/>
            <person name="Hug L.A."/>
            <person name="Sharon I."/>
            <person name="Castelle C.J."/>
            <person name="Probst A.J."/>
            <person name="Thomas B.C."/>
            <person name="Singh A."/>
            <person name="Wilkins M.J."/>
            <person name="Karaoz U."/>
            <person name="Brodie E.L."/>
            <person name="Williams K.H."/>
            <person name="Hubbard S.S."/>
            <person name="Banfield J.F."/>
        </authorList>
    </citation>
    <scope>NUCLEOTIDE SEQUENCE [LARGE SCALE GENOMIC DNA]</scope>
</reference>
<accession>A0A1F8DW46</accession>
<dbReference type="STRING" id="1802559.A2372_00460"/>
<name>A0A1F8DW46_9BACT</name>
<dbReference type="AlphaFoldDB" id="A0A1F8DW46"/>
<comment type="caution">
    <text evidence="1">The sequence shown here is derived from an EMBL/GenBank/DDBJ whole genome shotgun (WGS) entry which is preliminary data.</text>
</comment>
<evidence type="ECO:0000313" key="1">
    <source>
        <dbReference type="EMBL" id="OGM92666.1"/>
    </source>
</evidence>
<proteinExistence type="predicted"/>